<feature type="compositionally biased region" description="Polar residues" evidence="1">
    <location>
        <begin position="1"/>
        <end position="13"/>
    </location>
</feature>
<evidence type="ECO:0000256" key="1">
    <source>
        <dbReference type="SAM" id="MobiDB-lite"/>
    </source>
</evidence>
<comment type="caution">
    <text evidence="2">The sequence shown here is derived from an EMBL/GenBank/DDBJ whole genome shotgun (WGS) entry which is preliminary data.</text>
</comment>
<evidence type="ECO:0000313" key="3">
    <source>
        <dbReference type="Proteomes" id="UP001163105"/>
    </source>
</evidence>
<accession>A0AB34G3G0</accession>
<dbReference type="AlphaFoldDB" id="A0AB34G3G0"/>
<feature type="region of interest" description="Disordered" evidence="1">
    <location>
        <begin position="1"/>
        <end position="56"/>
    </location>
</feature>
<gene>
    <name evidence="2" type="ORF">O9K51_00324</name>
</gene>
<keyword evidence="3" id="KW-1185">Reference proteome</keyword>
<reference evidence="2" key="1">
    <citation type="submission" date="2023-01" db="EMBL/GenBank/DDBJ databases">
        <title>The growth and conidiation of Purpureocillium lavendulum are regulated by nitrogen source and histone H3K14 acetylation.</title>
        <authorList>
            <person name="Tang P."/>
            <person name="Han J."/>
            <person name="Zhang C."/>
            <person name="Tang P."/>
            <person name="Qi F."/>
            <person name="Zhang K."/>
            <person name="Liang L."/>
        </authorList>
    </citation>
    <scope>NUCLEOTIDE SEQUENCE</scope>
    <source>
        <strain evidence="2">YMF1.00683</strain>
    </source>
</reference>
<proteinExistence type="predicted"/>
<dbReference type="Proteomes" id="UP001163105">
    <property type="component" value="Unassembled WGS sequence"/>
</dbReference>
<dbReference type="EMBL" id="JAQHRD010000001">
    <property type="protein sequence ID" value="KAJ6445563.1"/>
    <property type="molecule type" value="Genomic_DNA"/>
</dbReference>
<organism evidence="2 3">
    <name type="scientific">Purpureocillium lavendulum</name>
    <dbReference type="NCBI Taxonomy" id="1247861"/>
    <lineage>
        <taxon>Eukaryota</taxon>
        <taxon>Fungi</taxon>
        <taxon>Dikarya</taxon>
        <taxon>Ascomycota</taxon>
        <taxon>Pezizomycotina</taxon>
        <taxon>Sordariomycetes</taxon>
        <taxon>Hypocreomycetidae</taxon>
        <taxon>Hypocreales</taxon>
        <taxon>Ophiocordycipitaceae</taxon>
        <taxon>Purpureocillium</taxon>
    </lineage>
</organism>
<feature type="compositionally biased region" description="Basic and acidic residues" evidence="1">
    <location>
        <begin position="46"/>
        <end position="56"/>
    </location>
</feature>
<name>A0AB34G3G0_9HYPO</name>
<protein>
    <submittedName>
        <fullName evidence="2">Alternative oxidase</fullName>
    </submittedName>
</protein>
<sequence>MRRRQNASSGAPNSSGRRSRQRSSKKTESSDANATGFAKSGRMKTAKAEMDSRRQASEALASREYFGDAPDDPSLIHVSLVIPGNRMLPQALEDPDALNDICVKHKLWITRPQSSVFDLRGRDIRQLQEAVKALNWAIHDMRLSNEASTTRFLAQRLSRHGHDTVVNVELNSRPVVKAISKERPSSLATASDLSQQLSPSLVSSANILRLLTTNLRMRVNFGHLHVRTRKKGLGSNMPYPDFAAMVPQYSNRGGAGLITHFTDADDAKKVLESLMDPIVGLYYPKEHPISARCTVTLDIGDQELVSDSKLPTHEKVRLAIPTLAKPDATPRLNWTVAAPDMTFDWNFQVDSLGPTAAVPDGLLRLMQSIVLIPNRAVTDGGLSLNPPRLLAGLSDSRVDGTTLKSSIIVPFRNTPFAIEVGITQKWAGMKTVSTPDTWWGLEFHCPGWDEGINNVNPGERRKDWGTDLERIWPGTEQSLEDRFTSFLEHIVEIQAALGDIKCGSRLVAHS</sequence>
<evidence type="ECO:0000313" key="2">
    <source>
        <dbReference type="EMBL" id="KAJ6445563.1"/>
    </source>
</evidence>